<evidence type="ECO:0000256" key="1">
    <source>
        <dbReference type="SAM" id="SignalP"/>
    </source>
</evidence>
<dbReference type="OrthoDB" id="3482166at2"/>
<keyword evidence="1" id="KW-0732">Signal</keyword>
<dbReference type="RefSeq" id="WP_116024999.1">
    <property type="nucleotide sequence ID" value="NZ_QTTT01000001.1"/>
</dbReference>
<evidence type="ECO:0000313" key="3">
    <source>
        <dbReference type="Proteomes" id="UP000256661"/>
    </source>
</evidence>
<dbReference type="EMBL" id="QTTT01000001">
    <property type="protein sequence ID" value="REE99744.1"/>
    <property type="molecule type" value="Genomic_DNA"/>
</dbReference>
<dbReference type="AlphaFoldDB" id="A0A3D9T4X2"/>
<protein>
    <submittedName>
        <fullName evidence="2">Uncharacterized protein</fullName>
    </submittedName>
</protein>
<comment type="caution">
    <text evidence="2">The sequence shown here is derived from an EMBL/GenBank/DDBJ whole genome shotgun (WGS) entry which is preliminary data.</text>
</comment>
<sequence length="110" mass="11258">MILPLRRLIAVVPLVLLPLGTVAACGGEGTSTDCSINACTVTFDRGVDANASILGVKAELVNVQGNNVTLKVAGQQVTVPVDGQQQVEGFSVSIQSVTQDKVVVKIAQGG</sequence>
<dbReference type="PROSITE" id="PS51257">
    <property type="entry name" value="PROKAR_LIPOPROTEIN"/>
    <property type="match status" value="1"/>
</dbReference>
<evidence type="ECO:0000313" key="2">
    <source>
        <dbReference type="EMBL" id="REE99744.1"/>
    </source>
</evidence>
<reference evidence="2 3" key="1">
    <citation type="submission" date="2018-08" db="EMBL/GenBank/DDBJ databases">
        <title>Sequencing the genomes of 1000 actinobacteria strains.</title>
        <authorList>
            <person name="Klenk H.-P."/>
        </authorList>
    </citation>
    <scope>NUCLEOTIDE SEQUENCE [LARGE SCALE GENOMIC DNA]</scope>
    <source>
        <strain evidence="2 3">DSM 43927</strain>
    </source>
</reference>
<gene>
    <name evidence="2" type="ORF">DFJ69_5260</name>
</gene>
<proteinExistence type="predicted"/>
<name>A0A3D9T4X2_9ACTN</name>
<keyword evidence="3" id="KW-1185">Reference proteome</keyword>
<feature type="chain" id="PRO_5039313058" evidence="1">
    <location>
        <begin position="24"/>
        <end position="110"/>
    </location>
</feature>
<feature type="signal peptide" evidence="1">
    <location>
        <begin position="1"/>
        <end position="23"/>
    </location>
</feature>
<accession>A0A3D9T4X2</accession>
<organism evidence="2 3">
    <name type="scientific">Thermomonospora umbrina</name>
    <dbReference type="NCBI Taxonomy" id="111806"/>
    <lineage>
        <taxon>Bacteria</taxon>
        <taxon>Bacillati</taxon>
        <taxon>Actinomycetota</taxon>
        <taxon>Actinomycetes</taxon>
        <taxon>Streptosporangiales</taxon>
        <taxon>Thermomonosporaceae</taxon>
        <taxon>Thermomonospora</taxon>
    </lineage>
</organism>
<dbReference type="Proteomes" id="UP000256661">
    <property type="component" value="Unassembled WGS sequence"/>
</dbReference>